<comment type="caution">
    <text evidence="1">The sequence shown here is derived from an EMBL/GenBank/DDBJ whole genome shotgun (WGS) entry which is preliminary data.</text>
</comment>
<evidence type="ECO:0000313" key="1">
    <source>
        <dbReference type="EMBL" id="GCF95092.1"/>
    </source>
</evidence>
<dbReference type="InterPro" id="IPR031820">
    <property type="entry name" value="Cas_St_Csn2"/>
</dbReference>
<accession>A0A4P5PHH3</accession>
<name>A0A4P5PHH3_9ENTE</name>
<keyword evidence="2" id="KW-1185">Reference proteome</keyword>
<dbReference type="OrthoDB" id="2181410at2"/>
<sequence>MEIAIEYEYGKYLEFEGENLTYIFGANHEIKWKLYRGLKRFCTGKNLSELEENVYGDDGIVIKCDERHMKAKDLPMYFLDCRESFLEQYRYTKGSMMQKFIDSLENDFQLTKHLEMLNDDFLKMEIGMQNNFASTLTHVYPVIKSITYKEMVKHFLELSFSERDIVFPIDMMDITMLIDDYCTLLRTEIEKTQKKTWLWINNPNAFISKRVFSLFLKKLKKISEDTNLLHVFIMSDDYLDLHYQAEDISNTILVYETYQQLPHFHVLADSIGNYYPNDFSYSSENLITSLYRIFPYIGWDSSSGEVYLKSKDMILLKVVAQLLPCHMKIKCTDLGEKLTSLELKFLLS</sequence>
<protein>
    <submittedName>
        <fullName evidence="1">Uncharacterized protein</fullName>
    </submittedName>
</protein>
<organism evidence="1 2">
    <name type="scientific">Enterococcus florum</name>
    <dbReference type="NCBI Taxonomy" id="2480627"/>
    <lineage>
        <taxon>Bacteria</taxon>
        <taxon>Bacillati</taxon>
        <taxon>Bacillota</taxon>
        <taxon>Bacilli</taxon>
        <taxon>Lactobacillales</taxon>
        <taxon>Enterococcaceae</taxon>
        <taxon>Enterococcus</taxon>
    </lineage>
</organism>
<dbReference type="AlphaFoldDB" id="A0A4P5PHH3"/>
<dbReference type="Proteomes" id="UP000290567">
    <property type="component" value="Unassembled WGS sequence"/>
</dbReference>
<gene>
    <name evidence="1" type="ORF">NRIC_29830</name>
</gene>
<dbReference type="EMBL" id="BJCC01000027">
    <property type="protein sequence ID" value="GCF95092.1"/>
    <property type="molecule type" value="Genomic_DNA"/>
</dbReference>
<proteinExistence type="predicted"/>
<dbReference type="RefSeq" id="WP_146623493.1">
    <property type="nucleotide sequence ID" value="NZ_BJCC01000027.1"/>
</dbReference>
<reference evidence="2" key="1">
    <citation type="submission" date="2019-02" db="EMBL/GenBank/DDBJ databases">
        <title>Draft genome sequence of Enterococcus sp. Gos25-1.</title>
        <authorList>
            <person name="Tanaka N."/>
            <person name="Shiwa Y."/>
            <person name="Fujita N."/>
        </authorList>
    </citation>
    <scope>NUCLEOTIDE SEQUENCE [LARGE SCALE GENOMIC DNA]</scope>
    <source>
        <strain evidence="2">Gos25-1</strain>
    </source>
</reference>
<evidence type="ECO:0000313" key="2">
    <source>
        <dbReference type="Proteomes" id="UP000290567"/>
    </source>
</evidence>
<dbReference type="Pfam" id="PF16813">
    <property type="entry name" value="Cas_St_Csn2"/>
    <property type="match status" value="1"/>
</dbReference>